<evidence type="ECO:0000313" key="3">
    <source>
        <dbReference type="Proteomes" id="UP000031575"/>
    </source>
</evidence>
<gene>
    <name evidence="2" type="ORF">SPBR_03068</name>
</gene>
<dbReference type="SUPFAM" id="SSF51316">
    <property type="entry name" value="Mss4-like"/>
    <property type="match status" value="1"/>
</dbReference>
<evidence type="ECO:0000256" key="1">
    <source>
        <dbReference type="SAM" id="MobiDB-lite"/>
    </source>
</evidence>
<feature type="compositionally biased region" description="Low complexity" evidence="1">
    <location>
        <begin position="217"/>
        <end position="230"/>
    </location>
</feature>
<dbReference type="OrthoDB" id="3907216at2759"/>
<dbReference type="RefSeq" id="XP_040620934.1">
    <property type="nucleotide sequence ID" value="XM_040761371.1"/>
</dbReference>
<feature type="compositionally biased region" description="Acidic residues" evidence="1">
    <location>
        <begin position="140"/>
        <end position="171"/>
    </location>
</feature>
<reference evidence="2 3" key="1">
    <citation type="journal article" date="2014" name="BMC Genomics">
        <title>Comparative genomics of the major fungal agents of human and animal Sporotrichosis: Sporothrix schenckii and Sporothrix brasiliensis.</title>
        <authorList>
            <person name="Teixeira M.M."/>
            <person name="de Almeida L.G."/>
            <person name="Kubitschek-Barreira P."/>
            <person name="Alves F.L."/>
            <person name="Kioshima E.S."/>
            <person name="Abadio A.K."/>
            <person name="Fernandes L."/>
            <person name="Derengowski L.S."/>
            <person name="Ferreira K.S."/>
            <person name="Souza R.C."/>
            <person name="Ruiz J.C."/>
            <person name="de Andrade N.C."/>
            <person name="Paes H.C."/>
            <person name="Nicola A.M."/>
            <person name="Albuquerque P."/>
            <person name="Gerber A.L."/>
            <person name="Martins V.P."/>
            <person name="Peconick L.D."/>
            <person name="Neto A.V."/>
            <person name="Chaucanez C.B."/>
            <person name="Silva P.A."/>
            <person name="Cunha O.L."/>
            <person name="de Oliveira F.F."/>
            <person name="dos Santos T.C."/>
            <person name="Barros A.L."/>
            <person name="Soares M.A."/>
            <person name="de Oliveira L.M."/>
            <person name="Marini M.M."/>
            <person name="Villalobos-Duno H."/>
            <person name="Cunha M.M."/>
            <person name="de Hoog S."/>
            <person name="da Silveira J.F."/>
            <person name="Henrissat B."/>
            <person name="Nino-Vega G.A."/>
            <person name="Cisalpino P.S."/>
            <person name="Mora-Montes H.M."/>
            <person name="Almeida S.R."/>
            <person name="Stajich J.E."/>
            <person name="Lopes-Bezerra L.M."/>
            <person name="Vasconcelos A.T."/>
            <person name="Felipe M.S."/>
        </authorList>
    </citation>
    <scope>NUCLEOTIDE SEQUENCE [LARGE SCALE GENOMIC DNA]</scope>
    <source>
        <strain evidence="2 3">5110</strain>
    </source>
</reference>
<feature type="compositionally biased region" description="Acidic residues" evidence="1">
    <location>
        <begin position="257"/>
        <end position="269"/>
    </location>
</feature>
<dbReference type="InterPro" id="IPR011057">
    <property type="entry name" value="Mss4-like_sf"/>
</dbReference>
<evidence type="ECO:0000313" key="2">
    <source>
        <dbReference type="EMBL" id="KIH92924.1"/>
    </source>
</evidence>
<organism evidence="2 3">
    <name type="scientific">Sporothrix brasiliensis 5110</name>
    <dbReference type="NCBI Taxonomy" id="1398154"/>
    <lineage>
        <taxon>Eukaryota</taxon>
        <taxon>Fungi</taxon>
        <taxon>Dikarya</taxon>
        <taxon>Ascomycota</taxon>
        <taxon>Pezizomycotina</taxon>
        <taxon>Sordariomycetes</taxon>
        <taxon>Sordariomycetidae</taxon>
        <taxon>Ophiostomatales</taxon>
        <taxon>Ophiostomataceae</taxon>
        <taxon>Sporothrix</taxon>
    </lineage>
</organism>
<feature type="region of interest" description="Disordered" evidence="1">
    <location>
        <begin position="216"/>
        <end position="296"/>
    </location>
</feature>
<feature type="region of interest" description="Disordered" evidence="1">
    <location>
        <begin position="134"/>
        <end position="193"/>
    </location>
</feature>
<dbReference type="AlphaFoldDB" id="A0A0C2F1V3"/>
<accession>A0A0C2F1V3</accession>
<feature type="compositionally biased region" description="Basic and acidic residues" evidence="1">
    <location>
        <begin position="173"/>
        <end position="189"/>
    </location>
</feature>
<dbReference type="VEuPathDB" id="FungiDB:SPBR_03068"/>
<protein>
    <recommendedName>
        <fullName evidence="4">CENP-V/GFA domain-containing protein</fullName>
    </recommendedName>
</protein>
<dbReference type="GeneID" id="63676292"/>
<feature type="compositionally biased region" description="Low complexity" evidence="1">
    <location>
        <begin position="275"/>
        <end position="286"/>
    </location>
</feature>
<dbReference type="EMBL" id="AWTV01000006">
    <property type="protein sequence ID" value="KIH92924.1"/>
    <property type="molecule type" value="Genomic_DNA"/>
</dbReference>
<comment type="caution">
    <text evidence="2">The sequence shown here is derived from an EMBL/GenBank/DDBJ whole genome shotgun (WGS) entry which is preliminary data.</text>
</comment>
<evidence type="ECO:0008006" key="4">
    <source>
        <dbReference type="Google" id="ProtNLM"/>
    </source>
</evidence>
<keyword evidence="3" id="KW-1185">Reference proteome</keyword>
<dbReference type="Proteomes" id="UP000031575">
    <property type="component" value="Unassembled WGS sequence"/>
</dbReference>
<proteinExistence type="predicted"/>
<name>A0A0C2F1V3_9PEZI</name>
<sequence length="296" mass="33062">MSTNRVLRGGCQCGRNMYVVQPPSDAAEVAQVLFDPAPLHRLSLASPLPTYLRVPLAWYHSTVLPFFPDETHSMIHRSYEHPGQTSSGTRRHFCGFCGTPLSFWSETPASEANYIRLALGSLSTEDLDELDEWARAGDTSDNDDDDDDDGEEKEDEEDEEEEKDDDNEAMQEEVPRESLKRSKPEDTALDRIPSLTGLPWFDSFVEGSRLGRHLLRQQKQQQQQLQRQSQSTGRAHVRRHDAGSAQSADGAVQVEWEVLEWTEGDDDDGDGGKGKSAPRSSKASPAKRARFGEGDD</sequence>
<dbReference type="HOGENOM" id="CLU_098340_0_0_1"/>